<reference evidence="3 4" key="1">
    <citation type="submission" date="2023-10" db="EMBL/GenBank/DDBJ databases">
        <title>Glaciecola aquimarina strain GGW-M5 nov., isolated from a coastal seawater.</title>
        <authorList>
            <person name="Bayburt H."/>
            <person name="Kim J.M."/>
            <person name="Choi B.J."/>
            <person name="Jeon C.O."/>
        </authorList>
    </citation>
    <scope>NUCLEOTIDE SEQUENCE [LARGE SCALE GENOMIC DNA]</scope>
    <source>
        <strain evidence="3 4">KCTC 32108</strain>
    </source>
</reference>
<keyword evidence="4" id="KW-1185">Reference proteome</keyword>
<dbReference type="PANTHER" id="PTHR43194">
    <property type="entry name" value="HYDROLASE ALPHA/BETA FOLD FAMILY"/>
    <property type="match status" value="1"/>
</dbReference>
<dbReference type="Gene3D" id="3.40.50.1820">
    <property type="entry name" value="alpha/beta hydrolase"/>
    <property type="match status" value="1"/>
</dbReference>
<dbReference type="GO" id="GO:0016787">
    <property type="term" value="F:hydrolase activity"/>
    <property type="evidence" value="ECO:0007669"/>
    <property type="project" value="UniProtKB-KW"/>
</dbReference>
<gene>
    <name evidence="3" type="ORF">RS130_03180</name>
</gene>
<dbReference type="InterPro" id="IPR050228">
    <property type="entry name" value="Carboxylesterase_BioH"/>
</dbReference>
<comment type="caution">
    <text evidence="3">The sequence shown here is derived from an EMBL/GenBank/DDBJ whole genome shotgun (WGS) entry which is preliminary data.</text>
</comment>
<evidence type="ECO:0000256" key="1">
    <source>
        <dbReference type="SAM" id="SignalP"/>
    </source>
</evidence>
<dbReference type="InterPro" id="IPR029058">
    <property type="entry name" value="AB_hydrolase_fold"/>
</dbReference>
<proteinExistence type="predicted"/>
<protein>
    <submittedName>
        <fullName evidence="3">Alpha/beta hydrolase</fullName>
    </submittedName>
</protein>
<keyword evidence="1" id="KW-0732">Signal</keyword>
<dbReference type="PRINTS" id="PR00111">
    <property type="entry name" value="ABHYDROLASE"/>
</dbReference>
<keyword evidence="3" id="KW-0378">Hydrolase</keyword>
<dbReference type="EMBL" id="JAWDIO010000002">
    <property type="protein sequence ID" value="MDU0353068.1"/>
    <property type="molecule type" value="Genomic_DNA"/>
</dbReference>
<dbReference type="Pfam" id="PF00561">
    <property type="entry name" value="Abhydrolase_1"/>
    <property type="match status" value="1"/>
</dbReference>
<dbReference type="SUPFAM" id="SSF53474">
    <property type="entry name" value="alpha/beta-Hydrolases"/>
    <property type="match status" value="1"/>
</dbReference>
<dbReference type="PANTHER" id="PTHR43194:SF2">
    <property type="entry name" value="PEROXISOMAL MEMBRANE PROTEIN LPX1"/>
    <property type="match status" value="1"/>
</dbReference>
<feature type="chain" id="PRO_5045411156" evidence="1">
    <location>
        <begin position="20"/>
        <end position="474"/>
    </location>
</feature>
<dbReference type="Proteomes" id="UP001247805">
    <property type="component" value="Unassembled WGS sequence"/>
</dbReference>
<evidence type="ECO:0000259" key="2">
    <source>
        <dbReference type="Pfam" id="PF00561"/>
    </source>
</evidence>
<feature type="domain" description="AB hydrolase-1" evidence="2">
    <location>
        <begin position="64"/>
        <end position="308"/>
    </location>
</feature>
<sequence>MFRSVYFLLIFGWVSSALANQALQKPVAEALVPLPSHWQQLHIDNPVFGGQVHVIETGERQNKTLILVHGLGYSGLRDWLDVIASLEADYHIVALDLPGFGESDSTSLQLAPERYADLLKWLIPQFTKQKVTVIGHSMGGAISLRFTATYPNMVEKLIMVDTAGVLHRSAFVRHMTQMPRRYEWLANYQKNFSIVDEAVNQFNRIVNQVSGSVLRELDKLPDPTQVLIDNKLAQQYAYKDRPTLNAAIGLINEDFSSAINQFTTPTHIIWGEFDQVAPLRTGQLLAYQLENAQLHVVKDAGHVPMKDKTRDFMQKLTFALQQPPIPADKYLAKYSAEKEDLFCQNQTDKSYSGEYRNVYILGCRYITLDKLSARNLIIKNSEVTMSEVNLNSNGTAVKIEKSFVTMTNVNLHGATAIQLEGSTLDVAGAKMQSSANTINVIADSLIYLSVSEKEQAGYKQFLHGISQGDAFRLK</sequence>
<organism evidence="3 4">
    <name type="scientific">Paraglaciecola aquimarina</name>
    <dbReference type="NCBI Taxonomy" id="1235557"/>
    <lineage>
        <taxon>Bacteria</taxon>
        <taxon>Pseudomonadati</taxon>
        <taxon>Pseudomonadota</taxon>
        <taxon>Gammaproteobacteria</taxon>
        <taxon>Alteromonadales</taxon>
        <taxon>Alteromonadaceae</taxon>
        <taxon>Paraglaciecola</taxon>
    </lineage>
</organism>
<evidence type="ECO:0000313" key="4">
    <source>
        <dbReference type="Proteomes" id="UP001247805"/>
    </source>
</evidence>
<accession>A0ABU3SSR9</accession>
<dbReference type="RefSeq" id="WP_316024763.1">
    <property type="nucleotide sequence ID" value="NZ_JAWDIO010000002.1"/>
</dbReference>
<dbReference type="InterPro" id="IPR000073">
    <property type="entry name" value="AB_hydrolase_1"/>
</dbReference>
<name>A0ABU3SSR9_9ALTE</name>
<evidence type="ECO:0000313" key="3">
    <source>
        <dbReference type="EMBL" id="MDU0353068.1"/>
    </source>
</evidence>
<feature type="signal peptide" evidence="1">
    <location>
        <begin position="1"/>
        <end position="19"/>
    </location>
</feature>